<proteinExistence type="predicted"/>
<organism evidence="1 2">
    <name type="scientific">Ixodes persulcatus</name>
    <name type="common">Taiga tick</name>
    <dbReference type="NCBI Taxonomy" id="34615"/>
    <lineage>
        <taxon>Eukaryota</taxon>
        <taxon>Metazoa</taxon>
        <taxon>Ecdysozoa</taxon>
        <taxon>Arthropoda</taxon>
        <taxon>Chelicerata</taxon>
        <taxon>Arachnida</taxon>
        <taxon>Acari</taxon>
        <taxon>Parasitiformes</taxon>
        <taxon>Ixodida</taxon>
        <taxon>Ixodoidea</taxon>
        <taxon>Ixodidae</taxon>
        <taxon>Ixodinae</taxon>
        <taxon>Ixodes</taxon>
    </lineage>
</organism>
<evidence type="ECO:0000313" key="1">
    <source>
        <dbReference type="EMBL" id="KAG0422684.1"/>
    </source>
</evidence>
<gene>
    <name evidence="1" type="ORF">HPB47_001509</name>
</gene>
<keyword evidence="2" id="KW-1185">Reference proteome</keyword>
<dbReference type="Proteomes" id="UP000805193">
    <property type="component" value="Unassembled WGS sequence"/>
</dbReference>
<dbReference type="EMBL" id="JABSTQ010010195">
    <property type="protein sequence ID" value="KAG0422684.1"/>
    <property type="molecule type" value="Genomic_DNA"/>
</dbReference>
<sequence length="158" mass="17167">MDHVREPAGVQSFAHEQAARAPAVQRALQGYSICEPQEDTFAAECMSFGSSNRPKTARACSSSCSLIEVHGWHDGNPKETRRQAEERDLLTDVIQNPSSGGIFVKAVVCDQGASNCTLARRLGVTPDHPFFLVGDTQPATMPEPLPAIKTDEFDLPDE</sequence>
<evidence type="ECO:0000313" key="2">
    <source>
        <dbReference type="Proteomes" id="UP000805193"/>
    </source>
</evidence>
<name>A0AC60PNU3_IXOPE</name>
<accession>A0AC60PNU3</accession>
<comment type="caution">
    <text evidence="1">The sequence shown here is derived from an EMBL/GenBank/DDBJ whole genome shotgun (WGS) entry which is preliminary data.</text>
</comment>
<reference evidence="1 2" key="1">
    <citation type="journal article" date="2020" name="Cell">
        <title>Large-Scale Comparative Analyses of Tick Genomes Elucidate Their Genetic Diversity and Vector Capacities.</title>
        <authorList>
            <consortium name="Tick Genome and Microbiome Consortium (TIGMIC)"/>
            <person name="Jia N."/>
            <person name="Wang J."/>
            <person name="Shi W."/>
            <person name="Du L."/>
            <person name="Sun Y."/>
            <person name="Zhan W."/>
            <person name="Jiang J.F."/>
            <person name="Wang Q."/>
            <person name="Zhang B."/>
            <person name="Ji P."/>
            <person name="Bell-Sakyi L."/>
            <person name="Cui X.M."/>
            <person name="Yuan T.T."/>
            <person name="Jiang B.G."/>
            <person name="Yang W.F."/>
            <person name="Lam T.T."/>
            <person name="Chang Q.C."/>
            <person name="Ding S.J."/>
            <person name="Wang X.J."/>
            <person name="Zhu J.G."/>
            <person name="Ruan X.D."/>
            <person name="Zhao L."/>
            <person name="Wei J.T."/>
            <person name="Ye R.Z."/>
            <person name="Que T.C."/>
            <person name="Du C.H."/>
            <person name="Zhou Y.H."/>
            <person name="Cheng J.X."/>
            <person name="Dai P.F."/>
            <person name="Guo W.B."/>
            <person name="Han X.H."/>
            <person name="Huang E.J."/>
            <person name="Li L.F."/>
            <person name="Wei W."/>
            <person name="Gao Y.C."/>
            <person name="Liu J.Z."/>
            <person name="Shao H.Z."/>
            <person name="Wang X."/>
            <person name="Wang C.C."/>
            <person name="Yang T.C."/>
            <person name="Huo Q.B."/>
            <person name="Li W."/>
            <person name="Chen H.Y."/>
            <person name="Chen S.E."/>
            <person name="Zhou L.G."/>
            <person name="Ni X.B."/>
            <person name="Tian J.H."/>
            <person name="Sheng Y."/>
            <person name="Liu T."/>
            <person name="Pan Y.S."/>
            <person name="Xia L.Y."/>
            <person name="Li J."/>
            <person name="Zhao F."/>
            <person name="Cao W.C."/>
        </authorList>
    </citation>
    <scope>NUCLEOTIDE SEQUENCE [LARGE SCALE GENOMIC DNA]</scope>
    <source>
        <strain evidence="1">Iper-2018</strain>
    </source>
</reference>
<protein>
    <submittedName>
        <fullName evidence="1">Uncharacterized protein</fullName>
    </submittedName>
</protein>